<keyword evidence="8" id="KW-1185">Reference proteome</keyword>
<dbReference type="GO" id="GO:0005886">
    <property type="term" value="C:plasma membrane"/>
    <property type="evidence" value="ECO:0007669"/>
    <property type="project" value="UniProtKB-SubCell"/>
</dbReference>
<evidence type="ECO:0000256" key="3">
    <source>
        <dbReference type="ARBA" id="ARBA00022692"/>
    </source>
</evidence>
<evidence type="ECO:0000256" key="4">
    <source>
        <dbReference type="ARBA" id="ARBA00022989"/>
    </source>
</evidence>
<evidence type="ECO:0000256" key="5">
    <source>
        <dbReference type="ARBA" id="ARBA00023136"/>
    </source>
</evidence>
<organism evidence="7 8">
    <name type="scientific">Neomoorella humiferrea</name>
    <dbReference type="NCBI Taxonomy" id="676965"/>
    <lineage>
        <taxon>Bacteria</taxon>
        <taxon>Bacillati</taxon>
        <taxon>Bacillota</taxon>
        <taxon>Clostridia</taxon>
        <taxon>Neomoorellales</taxon>
        <taxon>Neomoorellaceae</taxon>
        <taxon>Neomoorella</taxon>
    </lineage>
</organism>
<evidence type="ECO:0000256" key="6">
    <source>
        <dbReference type="SAM" id="Phobius"/>
    </source>
</evidence>
<proteinExistence type="predicted"/>
<protein>
    <submittedName>
        <fullName evidence="7">High-affinity branched-chain amino acid transport system permease protein LivH</fullName>
    </submittedName>
</protein>
<feature type="transmembrane region" description="Helical" evidence="6">
    <location>
        <begin position="160"/>
        <end position="181"/>
    </location>
</feature>
<sequence>MNSSAVARRRFPLSIVALIVMVVILALLPFYIRGYWIRVLTTLFMSAVLAEALNLVVGYAGYAAFGNGVFFGIGAYTTAVLMTRLGWSFFPAMAASCFLAAALAFILGWPVLRLRGHYFAIATIGINMAVMEIVTYIGITGGGKGISLPIYPGNIVKQGLFFYYCMFILLILSVAITYWVANSRLGYGLRAIKTEPEAAEVMGVNTTLYKVLAWSISAALTGVAGSINAYWLTFLEPLFVFDIMISVEAFVMVLLGGPATIFGPVIGAFFLKLLSELIWSQFTLIHMGVLGLIIVIITLFLPSGIMGLWRQITLRWSKVRTTAANQ</sequence>
<keyword evidence="2" id="KW-1003">Cell membrane</keyword>
<feature type="transmembrane region" description="Helical" evidence="6">
    <location>
        <begin position="211"/>
        <end position="235"/>
    </location>
</feature>
<feature type="transmembrane region" description="Helical" evidence="6">
    <location>
        <begin position="52"/>
        <end position="77"/>
    </location>
</feature>
<dbReference type="CDD" id="cd06581">
    <property type="entry name" value="TM_PBP1_LivM_like"/>
    <property type="match status" value="1"/>
</dbReference>
<dbReference type="RefSeq" id="WP_106006521.1">
    <property type="nucleotide sequence ID" value="NZ_CP136419.1"/>
</dbReference>
<accession>A0A2T0AJV2</accession>
<dbReference type="Pfam" id="PF02653">
    <property type="entry name" value="BPD_transp_2"/>
    <property type="match status" value="1"/>
</dbReference>
<keyword evidence="5 6" id="KW-0472">Membrane</keyword>
<keyword evidence="4 6" id="KW-1133">Transmembrane helix</keyword>
<name>A0A2T0AJV2_9FIRM</name>
<feature type="transmembrane region" description="Helical" evidence="6">
    <location>
        <begin position="283"/>
        <end position="309"/>
    </location>
</feature>
<dbReference type="InterPro" id="IPR043428">
    <property type="entry name" value="LivM-like"/>
</dbReference>
<keyword evidence="3 6" id="KW-0812">Transmembrane</keyword>
<dbReference type="InterPro" id="IPR001851">
    <property type="entry name" value="ABC_transp_permease"/>
</dbReference>
<dbReference type="OrthoDB" id="9789927at2"/>
<feature type="transmembrane region" description="Helical" evidence="6">
    <location>
        <begin position="12"/>
        <end position="32"/>
    </location>
</feature>
<evidence type="ECO:0000313" key="8">
    <source>
        <dbReference type="Proteomes" id="UP000238415"/>
    </source>
</evidence>
<comment type="caution">
    <text evidence="7">The sequence shown here is derived from an EMBL/GenBank/DDBJ whole genome shotgun (WGS) entry which is preliminary data.</text>
</comment>
<gene>
    <name evidence="7" type="primary">livH_6</name>
    <name evidence="7" type="ORF">MOHU_26120</name>
</gene>
<dbReference type="PANTHER" id="PTHR30482:SF10">
    <property type="entry name" value="HIGH-AFFINITY BRANCHED-CHAIN AMINO ACID TRANSPORT PROTEIN BRAE"/>
    <property type="match status" value="1"/>
</dbReference>
<reference evidence="7 8" key="1">
    <citation type="submission" date="2018-03" db="EMBL/GenBank/DDBJ databases">
        <title>Genome sequence of Moorella humiferrea DSM 23265.</title>
        <authorList>
            <person name="Poehlein A."/>
            <person name="Daniel R."/>
        </authorList>
    </citation>
    <scope>NUCLEOTIDE SEQUENCE [LARGE SCALE GENOMIC DNA]</scope>
    <source>
        <strain evidence="7 8">DSM 23265</strain>
    </source>
</reference>
<dbReference type="EMBL" id="PVXM01000061">
    <property type="protein sequence ID" value="PRR68680.1"/>
    <property type="molecule type" value="Genomic_DNA"/>
</dbReference>
<evidence type="ECO:0000256" key="1">
    <source>
        <dbReference type="ARBA" id="ARBA00004651"/>
    </source>
</evidence>
<evidence type="ECO:0000313" key="7">
    <source>
        <dbReference type="EMBL" id="PRR68680.1"/>
    </source>
</evidence>
<comment type="subcellular location">
    <subcellularLocation>
        <location evidence="1">Cell membrane</location>
        <topology evidence="1">Multi-pass membrane protein</topology>
    </subcellularLocation>
</comment>
<feature type="transmembrane region" description="Helical" evidence="6">
    <location>
        <begin position="247"/>
        <end position="271"/>
    </location>
</feature>
<dbReference type="Proteomes" id="UP000238415">
    <property type="component" value="Unassembled WGS sequence"/>
</dbReference>
<feature type="transmembrane region" description="Helical" evidence="6">
    <location>
        <begin position="118"/>
        <end position="139"/>
    </location>
</feature>
<feature type="transmembrane region" description="Helical" evidence="6">
    <location>
        <begin position="89"/>
        <end position="112"/>
    </location>
</feature>
<dbReference type="GO" id="GO:0015658">
    <property type="term" value="F:branched-chain amino acid transmembrane transporter activity"/>
    <property type="evidence" value="ECO:0007669"/>
    <property type="project" value="InterPro"/>
</dbReference>
<dbReference type="AlphaFoldDB" id="A0A2T0AJV2"/>
<dbReference type="PANTHER" id="PTHR30482">
    <property type="entry name" value="HIGH-AFFINITY BRANCHED-CHAIN AMINO ACID TRANSPORT SYSTEM PERMEASE"/>
    <property type="match status" value="1"/>
</dbReference>
<evidence type="ECO:0000256" key="2">
    <source>
        <dbReference type="ARBA" id="ARBA00022475"/>
    </source>
</evidence>